<evidence type="ECO:0000259" key="17">
    <source>
        <dbReference type="PROSITE" id="PS50887"/>
    </source>
</evidence>
<dbReference type="GO" id="GO:0008965">
    <property type="term" value="F:phosphoenolpyruvate-protein phosphotransferase activity"/>
    <property type="evidence" value="ECO:0007669"/>
    <property type="project" value="UniProtKB-EC"/>
</dbReference>
<dbReference type="InterPro" id="IPR036618">
    <property type="entry name" value="PtsI_HPr-bd_sf"/>
</dbReference>
<dbReference type="EMBL" id="JACHGJ010000002">
    <property type="protein sequence ID" value="MBB6479440.1"/>
    <property type="molecule type" value="Genomic_DNA"/>
</dbReference>
<comment type="cofactor">
    <cofactor evidence="2">
        <name>Mg(2+)</name>
        <dbReference type="ChEBI" id="CHEBI:18420"/>
    </cofactor>
</comment>
<dbReference type="PRINTS" id="PR01736">
    <property type="entry name" value="PHPHTRNFRASE"/>
</dbReference>
<comment type="function">
    <text evidence="3">General (non sugar-specific) component of the phosphoenolpyruvate-dependent sugar phosphotransferase system (sugar PTS). This major carbohydrate active-transport system catalyzes the phosphorylation of incoming sugar substrates concomitantly with their translocation across the cell membrane. Enzyme I transfers the phosphoryl group from phosphoenolpyruvate (PEP) to the phosphoryl carrier protein (HPr).</text>
</comment>
<feature type="domain" description="GGDEF" evidence="17">
    <location>
        <begin position="157"/>
        <end position="289"/>
    </location>
</feature>
<dbReference type="EC" id="2.7.3.9" evidence="6"/>
<dbReference type="InterPro" id="IPR023151">
    <property type="entry name" value="PEP_util_CS"/>
</dbReference>
<dbReference type="InterPro" id="IPR040442">
    <property type="entry name" value="Pyrv_kinase-like_dom_sf"/>
</dbReference>
<dbReference type="PROSITE" id="PS50887">
    <property type="entry name" value="GGDEF"/>
    <property type="match status" value="1"/>
</dbReference>
<evidence type="ECO:0000256" key="2">
    <source>
        <dbReference type="ARBA" id="ARBA00001946"/>
    </source>
</evidence>
<dbReference type="GO" id="GO:0046872">
    <property type="term" value="F:metal ion binding"/>
    <property type="evidence" value="ECO:0007669"/>
    <property type="project" value="UniProtKB-KW"/>
</dbReference>
<keyword evidence="10" id="KW-0762">Sugar transport</keyword>
<proteinExistence type="inferred from homology"/>
<keyword evidence="14" id="KW-0418">Kinase</keyword>
<dbReference type="SMART" id="SM00267">
    <property type="entry name" value="GGDEF"/>
    <property type="match status" value="1"/>
</dbReference>
<evidence type="ECO:0000256" key="8">
    <source>
        <dbReference type="ARBA" id="ARBA00022448"/>
    </source>
</evidence>
<gene>
    <name evidence="18" type="ORF">HNR50_001098</name>
</gene>
<evidence type="ECO:0000313" key="18">
    <source>
        <dbReference type="EMBL" id="MBB6479440.1"/>
    </source>
</evidence>
<dbReference type="InterPro" id="IPR043128">
    <property type="entry name" value="Rev_trsase/Diguanyl_cyclase"/>
</dbReference>
<dbReference type="Gene3D" id="1.10.274.10">
    <property type="entry name" value="PtsI, HPr-binding domain"/>
    <property type="match status" value="1"/>
</dbReference>
<evidence type="ECO:0000256" key="3">
    <source>
        <dbReference type="ARBA" id="ARBA00002728"/>
    </source>
</evidence>
<evidence type="ECO:0000256" key="16">
    <source>
        <dbReference type="ARBA" id="ARBA00033235"/>
    </source>
</evidence>
<evidence type="ECO:0000256" key="10">
    <source>
        <dbReference type="ARBA" id="ARBA00022597"/>
    </source>
</evidence>
<dbReference type="InterPro" id="IPR036637">
    <property type="entry name" value="Phosphohistidine_dom_sf"/>
</dbReference>
<dbReference type="InterPro" id="IPR050499">
    <property type="entry name" value="PEP-utilizing_PTS_enzyme"/>
</dbReference>
<protein>
    <recommendedName>
        <fullName evidence="7">Phosphoenolpyruvate-protein phosphotransferase</fullName>
        <ecNumber evidence="6">2.7.3.9</ecNumber>
    </recommendedName>
    <alternativeName>
        <fullName evidence="16">Phosphotransferase system, enzyme I</fullName>
    </alternativeName>
</protein>
<dbReference type="RefSeq" id="WP_184744682.1">
    <property type="nucleotide sequence ID" value="NZ_JACHGJ010000002.1"/>
</dbReference>
<dbReference type="Pfam" id="PF00391">
    <property type="entry name" value="PEP-utilizers"/>
    <property type="match status" value="1"/>
</dbReference>
<keyword evidence="18" id="KW-0670">Pyruvate</keyword>
<sequence length="844" mass="95149">MAYINGFEGVKNIAHPKISGDLLEIICSGGDASEIQKRDIEKISQNLGSRYYPEILFLLTYTEVDDPTLAEKICLSISSHRKNMETRLGRPIRLELAAMDYVDSADLEDKPIMENMGNFIRQMARQAITDSKTKAFSAEQLLIDMQKEIDRAYRYGITFSIILIDLDKFKDINDSYGHQTGDHVLQFFASLIIGNLRKLDNLYRFGGDEFIVLLPQTNIKGAGRISRKLLELLNKTPCGEIEKSISVSMGVAAYGSSYSNNYEKLIGAADQALYKAKAGGRNLIALSRDGKSEILAQNGETAPSEYQKGNLKINCETIVSGCAIGNIFIYRDIISNQISQYDIKPEESQIELERIRRAINSVIDDLTRMQSSIEKEINREHGAIFLVHKLILQDSSLFIDIENELNEQLLNGEIIVRDIFRRLEKRFLLFEDKERSEKAKDIRDIAGRVIKKLQGREDNILSSLPPDTILVSRRLLPSDTVFLDRKNVKAIITVEGSRGSHSAILARALNIPYVTIQDKIEMLPNLKQAIVDSDENTCIINPDGRLIEEYRNRILLHESSRARHMAPGKPLEYRKHKISLLANVSSREEAIAASDSGADGIGLFRMENIYLTSRTIPDERFLLKQFEEIFSHMIVKEITIRLVDIGSDKTPAYLDFKNEINPALGLRGIRFLLKHRNLLQTQLEACIRFNRKVPIKILLPMVSVPSEVIEVREIVSGIKGGEKIPVGAMIETPAAVFNFDSILETSDFISIGTNDLFQYTMAADRENKAVAGYFDMGFETLYGSIKGMIEKSRDAVKDCTICGEIAGDREYISSILKIGLTRFSVLPNLIPQVREEIMKCNLQK</sequence>
<dbReference type="InterPro" id="IPR008279">
    <property type="entry name" value="PEP-util_enz_mobile_dom"/>
</dbReference>
<evidence type="ECO:0000256" key="7">
    <source>
        <dbReference type="ARBA" id="ARBA00016544"/>
    </source>
</evidence>
<reference evidence="18 19" key="1">
    <citation type="submission" date="2020-08" db="EMBL/GenBank/DDBJ databases">
        <title>Genomic Encyclopedia of Type Strains, Phase IV (KMG-IV): sequencing the most valuable type-strain genomes for metagenomic binning, comparative biology and taxonomic classification.</title>
        <authorList>
            <person name="Goeker M."/>
        </authorList>
    </citation>
    <scope>NUCLEOTIDE SEQUENCE [LARGE SCALE GENOMIC DNA]</scope>
    <source>
        <strain evidence="18 19">DSM 2461</strain>
    </source>
</reference>
<dbReference type="Gene3D" id="3.30.70.270">
    <property type="match status" value="1"/>
</dbReference>
<evidence type="ECO:0000256" key="13">
    <source>
        <dbReference type="ARBA" id="ARBA00022723"/>
    </source>
</evidence>
<dbReference type="InterPro" id="IPR029787">
    <property type="entry name" value="Nucleotide_cyclase"/>
</dbReference>
<evidence type="ECO:0000256" key="11">
    <source>
        <dbReference type="ARBA" id="ARBA00022679"/>
    </source>
</evidence>
<keyword evidence="12" id="KW-0598">Phosphotransferase system</keyword>
<evidence type="ECO:0000256" key="12">
    <source>
        <dbReference type="ARBA" id="ARBA00022683"/>
    </source>
</evidence>
<comment type="subcellular location">
    <subcellularLocation>
        <location evidence="4">Cytoplasm</location>
    </subcellularLocation>
</comment>
<dbReference type="AlphaFoldDB" id="A0A841R8S9"/>
<evidence type="ECO:0000256" key="5">
    <source>
        <dbReference type="ARBA" id="ARBA00007837"/>
    </source>
</evidence>
<dbReference type="SUPFAM" id="SSF55073">
    <property type="entry name" value="Nucleotide cyclase"/>
    <property type="match status" value="1"/>
</dbReference>
<keyword evidence="9" id="KW-0963">Cytoplasm</keyword>
<evidence type="ECO:0000256" key="14">
    <source>
        <dbReference type="ARBA" id="ARBA00022777"/>
    </source>
</evidence>
<dbReference type="PANTHER" id="PTHR46244:SF3">
    <property type="entry name" value="PHOSPHOENOLPYRUVATE-PROTEIN PHOSPHOTRANSFERASE"/>
    <property type="match status" value="1"/>
</dbReference>
<dbReference type="InterPro" id="IPR000121">
    <property type="entry name" value="PEP_util_C"/>
</dbReference>
<dbReference type="GO" id="GO:0009401">
    <property type="term" value="P:phosphoenolpyruvate-dependent sugar phosphotransferase system"/>
    <property type="evidence" value="ECO:0007669"/>
    <property type="project" value="UniProtKB-KW"/>
</dbReference>
<evidence type="ECO:0000256" key="1">
    <source>
        <dbReference type="ARBA" id="ARBA00000683"/>
    </source>
</evidence>
<dbReference type="Pfam" id="PF02896">
    <property type="entry name" value="PEP-utilizers_C"/>
    <property type="match status" value="1"/>
</dbReference>
<evidence type="ECO:0000256" key="4">
    <source>
        <dbReference type="ARBA" id="ARBA00004496"/>
    </source>
</evidence>
<organism evidence="18 19">
    <name type="scientific">Spirochaeta isovalerica</name>
    <dbReference type="NCBI Taxonomy" id="150"/>
    <lineage>
        <taxon>Bacteria</taxon>
        <taxon>Pseudomonadati</taxon>
        <taxon>Spirochaetota</taxon>
        <taxon>Spirochaetia</taxon>
        <taxon>Spirochaetales</taxon>
        <taxon>Spirochaetaceae</taxon>
        <taxon>Spirochaeta</taxon>
    </lineage>
</organism>
<dbReference type="SUPFAM" id="SSF51621">
    <property type="entry name" value="Phosphoenolpyruvate/pyruvate domain"/>
    <property type="match status" value="1"/>
</dbReference>
<comment type="caution">
    <text evidence="18">The sequence shown here is derived from an EMBL/GenBank/DDBJ whole genome shotgun (WGS) entry which is preliminary data.</text>
</comment>
<keyword evidence="15" id="KW-0460">Magnesium</keyword>
<dbReference type="GO" id="GO:0016301">
    <property type="term" value="F:kinase activity"/>
    <property type="evidence" value="ECO:0007669"/>
    <property type="project" value="UniProtKB-KW"/>
</dbReference>
<evidence type="ECO:0000313" key="19">
    <source>
        <dbReference type="Proteomes" id="UP000587760"/>
    </source>
</evidence>
<comment type="similarity">
    <text evidence="5">Belongs to the PEP-utilizing enzyme family.</text>
</comment>
<dbReference type="PANTHER" id="PTHR46244">
    <property type="entry name" value="PHOSPHOENOLPYRUVATE-PROTEIN PHOSPHOTRANSFERASE"/>
    <property type="match status" value="1"/>
</dbReference>
<dbReference type="Pfam" id="PF05524">
    <property type="entry name" value="PEP-utilisers_N"/>
    <property type="match status" value="1"/>
</dbReference>
<dbReference type="NCBIfam" id="TIGR01417">
    <property type="entry name" value="PTS_I_fam"/>
    <property type="match status" value="1"/>
</dbReference>
<dbReference type="FunFam" id="3.30.70.270:FF:000001">
    <property type="entry name" value="Diguanylate cyclase domain protein"/>
    <property type="match status" value="1"/>
</dbReference>
<dbReference type="InterPro" id="IPR006318">
    <property type="entry name" value="PTS_EI-like"/>
</dbReference>
<dbReference type="SUPFAM" id="SSF52009">
    <property type="entry name" value="Phosphohistidine domain"/>
    <property type="match status" value="1"/>
</dbReference>
<keyword evidence="11 18" id="KW-0808">Transferase</keyword>
<accession>A0A841R8S9</accession>
<dbReference type="CDD" id="cd01949">
    <property type="entry name" value="GGDEF"/>
    <property type="match status" value="1"/>
</dbReference>
<dbReference type="PROSITE" id="PS00742">
    <property type="entry name" value="PEP_ENZYMES_2"/>
    <property type="match status" value="1"/>
</dbReference>
<evidence type="ECO:0000256" key="6">
    <source>
        <dbReference type="ARBA" id="ARBA00012232"/>
    </source>
</evidence>
<keyword evidence="19" id="KW-1185">Reference proteome</keyword>
<dbReference type="Proteomes" id="UP000587760">
    <property type="component" value="Unassembled WGS sequence"/>
</dbReference>
<evidence type="ECO:0000256" key="15">
    <source>
        <dbReference type="ARBA" id="ARBA00022842"/>
    </source>
</evidence>
<dbReference type="Gene3D" id="3.20.20.60">
    <property type="entry name" value="Phosphoenolpyruvate-binding domains"/>
    <property type="match status" value="1"/>
</dbReference>
<dbReference type="NCBIfam" id="TIGR00254">
    <property type="entry name" value="GGDEF"/>
    <property type="match status" value="1"/>
</dbReference>
<keyword evidence="8" id="KW-0813">Transport</keyword>
<dbReference type="InterPro" id="IPR000160">
    <property type="entry name" value="GGDEF_dom"/>
</dbReference>
<keyword evidence="13" id="KW-0479">Metal-binding</keyword>
<dbReference type="Pfam" id="PF00990">
    <property type="entry name" value="GGDEF"/>
    <property type="match status" value="1"/>
</dbReference>
<dbReference type="InterPro" id="IPR008731">
    <property type="entry name" value="PTS_EIN"/>
</dbReference>
<dbReference type="GO" id="GO:0005737">
    <property type="term" value="C:cytoplasm"/>
    <property type="evidence" value="ECO:0007669"/>
    <property type="project" value="UniProtKB-SubCell"/>
</dbReference>
<name>A0A841R8S9_9SPIO</name>
<dbReference type="SUPFAM" id="SSF47831">
    <property type="entry name" value="Enzyme I of the PEP:sugar phosphotransferase system HPr-binding (sub)domain"/>
    <property type="match status" value="1"/>
</dbReference>
<dbReference type="InterPro" id="IPR015813">
    <property type="entry name" value="Pyrv/PenolPyrv_kinase-like_dom"/>
</dbReference>
<dbReference type="Gene3D" id="3.50.30.10">
    <property type="entry name" value="Phosphohistidine domain"/>
    <property type="match status" value="1"/>
</dbReference>
<evidence type="ECO:0000256" key="9">
    <source>
        <dbReference type="ARBA" id="ARBA00022490"/>
    </source>
</evidence>
<comment type="catalytic activity">
    <reaction evidence="1">
        <text>L-histidyl-[protein] + phosphoenolpyruvate = N(pros)-phospho-L-histidyl-[protein] + pyruvate</text>
        <dbReference type="Rhea" id="RHEA:23880"/>
        <dbReference type="Rhea" id="RHEA-COMP:9745"/>
        <dbReference type="Rhea" id="RHEA-COMP:9746"/>
        <dbReference type="ChEBI" id="CHEBI:15361"/>
        <dbReference type="ChEBI" id="CHEBI:29979"/>
        <dbReference type="ChEBI" id="CHEBI:58702"/>
        <dbReference type="ChEBI" id="CHEBI:64837"/>
        <dbReference type="EC" id="2.7.3.9"/>
    </reaction>
</comment>